<keyword evidence="1" id="KW-0812">Transmembrane</keyword>
<dbReference type="PANTHER" id="PTHR42208:SF1">
    <property type="entry name" value="HEAVY METAL TRANSPORTER"/>
    <property type="match status" value="1"/>
</dbReference>
<evidence type="ECO:0000259" key="2">
    <source>
        <dbReference type="Pfam" id="PF13386"/>
    </source>
</evidence>
<feature type="transmembrane region" description="Helical" evidence="1">
    <location>
        <begin position="133"/>
        <end position="155"/>
    </location>
</feature>
<feature type="transmembrane region" description="Helical" evidence="1">
    <location>
        <begin position="200"/>
        <end position="220"/>
    </location>
</feature>
<dbReference type="EMBL" id="CZQC01000071">
    <property type="protein sequence ID" value="CUS42825.1"/>
    <property type="molecule type" value="Genomic_DNA"/>
</dbReference>
<feature type="transmembrane region" description="Helical" evidence="1">
    <location>
        <begin position="75"/>
        <end position="96"/>
    </location>
</feature>
<gene>
    <name evidence="3" type="ORF">MGWOODY_Tha2901</name>
</gene>
<keyword evidence="1" id="KW-0472">Membrane</keyword>
<feature type="domain" description="Urease accessory protein UreH-like transmembrane" evidence="2">
    <location>
        <begin position="9"/>
        <end position="211"/>
    </location>
</feature>
<feature type="transmembrane region" description="Helical" evidence="1">
    <location>
        <begin position="52"/>
        <end position="69"/>
    </location>
</feature>
<evidence type="ECO:0000256" key="1">
    <source>
        <dbReference type="SAM" id="Phobius"/>
    </source>
</evidence>
<feature type="transmembrane region" description="Helical" evidence="1">
    <location>
        <begin position="167"/>
        <end position="188"/>
    </location>
</feature>
<protein>
    <submittedName>
        <fullName evidence="3">Heavy-metal-associated domain (N-terminus) and membrane-bounded cytochrome biogenesis cycZ-like domain, possible membrane copper tolerance protein</fullName>
    </submittedName>
</protein>
<keyword evidence="1" id="KW-1133">Transmembrane helix</keyword>
<organism evidence="3">
    <name type="scientific">hydrothermal vent metagenome</name>
    <dbReference type="NCBI Taxonomy" id="652676"/>
    <lineage>
        <taxon>unclassified sequences</taxon>
        <taxon>metagenomes</taxon>
        <taxon>ecological metagenomes</taxon>
    </lineage>
</organism>
<reference evidence="3" key="1">
    <citation type="submission" date="2015-10" db="EMBL/GenBank/DDBJ databases">
        <authorList>
            <person name="Gilbert D.G."/>
        </authorList>
    </citation>
    <scope>NUCLEOTIDE SEQUENCE</scope>
</reference>
<name>A0A160TDZ1_9ZZZZ</name>
<feature type="transmembrane region" description="Helical" evidence="1">
    <location>
        <begin position="6"/>
        <end position="31"/>
    </location>
</feature>
<evidence type="ECO:0000313" key="3">
    <source>
        <dbReference type="EMBL" id="CUS42825.1"/>
    </source>
</evidence>
<dbReference type="Pfam" id="PF13386">
    <property type="entry name" value="DsbD_2"/>
    <property type="match status" value="1"/>
</dbReference>
<dbReference type="InterPro" id="IPR039447">
    <property type="entry name" value="UreH-like_TM_dom"/>
</dbReference>
<dbReference type="AlphaFoldDB" id="A0A160TDZ1"/>
<accession>A0A160TDZ1</accession>
<sequence length="223" mass="23712">MTEPLSFITAILLGLFGASHCLVMCGGIAAAAGNADSQNRVRAALLFNTGRIASYTLAGALVGALGLWLQSQHQWLMLGLRTIAGAMLILMGLYVAKWASWLTQVERLGQGLWGLIRPLAQKQLGRPTMSSQLLLGALWGWLPCGLIYSTLSWVAANGQPLDGALAMFAFGLGTLPAIFSASLAAATLMQMLNRAIVRKISGALLMLYGLWTLVSVWLPIANS</sequence>
<dbReference type="PANTHER" id="PTHR42208">
    <property type="entry name" value="HEAVY METAL TRANSPORTER-RELATED"/>
    <property type="match status" value="1"/>
</dbReference>
<proteinExistence type="predicted"/>